<dbReference type="InterPro" id="IPR036397">
    <property type="entry name" value="RNaseH_sf"/>
</dbReference>
<dbReference type="PANTHER" id="PTHR48475:SF1">
    <property type="entry name" value="RNASE H TYPE-1 DOMAIN-CONTAINING PROTEIN"/>
    <property type="match status" value="1"/>
</dbReference>
<reference evidence="3" key="1">
    <citation type="journal article" date="2019" name="Plant Biotechnol. J.">
        <title>Genome sequencing of the Australian wild diploid species Gossypium australe highlights disease resistance and delayed gland morphogenesis.</title>
        <authorList>
            <person name="Cai Y."/>
            <person name="Cai X."/>
            <person name="Wang Q."/>
            <person name="Wang P."/>
            <person name="Zhang Y."/>
            <person name="Cai C."/>
            <person name="Xu Y."/>
            <person name="Wang K."/>
            <person name="Zhou Z."/>
            <person name="Wang C."/>
            <person name="Geng S."/>
            <person name="Li B."/>
            <person name="Dong Q."/>
            <person name="Hou Y."/>
            <person name="Wang H."/>
            <person name="Ai P."/>
            <person name="Liu Z."/>
            <person name="Yi F."/>
            <person name="Sun M."/>
            <person name="An G."/>
            <person name="Cheng J."/>
            <person name="Zhang Y."/>
            <person name="Shi Q."/>
            <person name="Xie Y."/>
            <person name="Shi X."/>
            <person name="Chang Y."/>
            <person name="Huang F."/>
            <person name="Chen Y."/>
            <person name="Hong S."/>
            <person name="Mi L."/>
            <person name="Sun Q."/>
            <person name="Zhang L."/>
            <person name="Zhou B."/>
            <person name="Peng R."/>
            <person name="Zhang X."/>
            <person name="Liu F."/>
        </authorList>
    </citation>
    <scope>NUCLEOTIDE SEQUENCE [LARGE SCALE GENOMIC DNA]</scope>
    <source>
        <strain evidence="3">cv. PA1801</strain>
    </source>
</reference>
<dbReference type="Proteomes" id="UP000325315">
    <property type="component" value="Unassembled WGS sequence"/>
</dbReference>
<proteinExistence type="predicted"/>
<protein>
    <submittedName>
        <fullName evidence="2">RNA-directed DNA polymerase (Reverse transcriptase), Ribonuclease H</fullName>
    </submittedName>
</protein>
<sequence length="603" mass="69727">MLGNLSINAISEERIGENLSGIQTKRDLIELLQEFIDVFAWLYQDMSGLSTDIVVHRPPIKEECKPVQQKLRMMRLDVLLKIKEEVKKQFNAGFLQVVKYSEWVANIVPVPKKDEKVRICVDYRDLNKASLKDNFLLPHIDTLVDNMTGVWDEKCQKTFDKVKHYLSNALVLMPPSQEKSLILYLAVFGNFIGCVLGQHDELGRKERAIYYLIKGSAIVDFLASRALEDYEPLNFDFPNEDLMYVATTKEDAQEGYPWKLNFDGASNTMGNGIEAILNDKRTLRRLANDYVLDGEILYKRRKDQVLLRCVDPVEAKKILEEVHEGVCGTHTNDVIEPISPKAFNGHCFIFVVIDYFTKWVEIASYANVTNTISEVCSQFKIKHHNSSPYRPKMNGAMEAANKNIKKIEGKMTETYKDWHKKLPFALYAYRTSVRTTTGATAFFLVYEMETIFPIEAEIPSLHVLSELKLDEAEWIQSRYDQLNLIEKKRLKAIRNGQMYQKRMIRVYDKKVCPRGFYKGDLVLKKILPIQKDFRGKWMPNWERPYVVKKVFPGGALILTEMDGKNLSNPVNLDSVKKYFYLKKKGEAKAKTRNWYLETKGVLS</sequence>
<name>A0A5B6WZR8_9ROSI</name>
<comment type="caution">
    <text evidence="2">The sequence shown here is derived from an EMBL/GenBank/DDBJ whole genome shotgun (WGS) entry which is preliminary data.</text>
</comment>
<organism evidence="2 3">
    <name type="scientific">Gossypium australe</name>
    <dbReference type="NCBI Taxonomy" id="47621"/>
    <lineage>
        <taxon>Eukaryota</taxon>
        <taxon>Viridiplantae</taxon>
        <taxon>Streptophyta</taxon>
        <taxon>Embryophyta</taxon>
        <taxon>Tracheophyta</taxon>
        <taxon>Spermatophyta</taxon>
        <taxon>Magnoliopsida</taxon>
        <taxon>eudicotyledons</taxon>
        <taxon>Gunneridae</taxon>
        <taxon>Pentapetalae</taxon>
        <taxon>rosids</taxon>
        <taxon>malvids</taxon>
        <taxon>Malvales</taxon>
        <taxon>Malvaceae</taxon>
        <taxon>Malvoideae</taxon>
        <taxon>Gossypium</taxon>
    </lineage>
</organism>
<dbReference type="SUPFAM" id="SSF53098">
    <property type="entry name" value="Ribonuclease H-like"/>
    <property type="match status" value="1"/>
</dbReference>
<keyword evidence="2" id="KW-0808">Transferase</keyword>
<dbReference type="AlphaFoldDB" id="A0A5B6WZR8"/>
<dbReference type="SUPFAM" id="SSF56672">
    <property type="entry name" value="DNA/RNA polymerases"/>
    <property type="match status" value="1"/>
</dbReference>
<evidence type="ECO:0000313" key="2">
    <source>
        <dbReference type="EMBL" id="KAA3486916.1"/>
    </source>
</evidence>
<accession>A0A5B6WZR8</accession>
<dbReference type="InterPro" id="IPR041577">
    <property type="entry name" value="RT_RNaseH_2"/>
</dbReference>
<dbReference type="GO" id="GO:0003676">
    <property type="term" value="F:nucleic acid binding"/>
    <property type="evidence" value="ECO:0007669"/>
    <property type="project" value="InterPro"/>
</dbReference>
<dbReference type="Gene3D" id="3.10.10.10">
    <property type="entry name" value="HIV Type 1 Reverse Transcriptase, subunit A, domain 1"/>
    <property type="match status" value="1"/>
</dbReference>
<dbReference type="Gene3D" id="3.30.420.10">
    <property type="entry name" value="Ribonuclease H-like superfamily/Ribonuclease H"/>
    <property type="match status" value="1"/>
</dbReference>
<dbReference type="GO" id="GO:0003964">
    <property type="term" value="F:RNA-directed DNA polymerase activity"/>
    <property type="evidence" value="ECO:0007669"/>
    <property type="project" value="UniProtKB-KW"/>
</dbReference>
<dbReference type="EMBL" id="SMMG02000001">
    <property type="protein sequence ID" value="KAA3486916.1"/>
    <property type="molecule type" value="Genomic_DNA"/>
</dbReference>
<dbReference type="InterPro" id="IPR043502">
    <property type="entry name" value="DNA/RNA_pol_sf"/>
</dbReference>
<dbReference type="OrthoDB" id="413122at2759"/>
<gene>
    <name evidence="2" type="ORF">EPI10_030784</name>
</gene>
<keyword evidence="3" id="KW-1185">Reference proteome</keyword>
<evidence type="ECO:0000259" key="1">
    <source>
        <dbReference type="Pfam" id="PF17919"/>
    </source>
</evidence>
<evidence type="ECO:0000313" key="3">
    <source>
        <dbReference type="Proteomes" id="UP000325315"/>
    </source>
</evidence>
<dbReference type="Pfam" id="PF17919">
    <property type="entry name" value="RT_RNaseH_2"/>
    <property type="match status" value="1"/>
</dbReference>
<keyword evidence="2" id="KW-0695">RNA-directed DNA polymerase</keyword>
<dbReference type="PANTHER" id="PTHR48475">
    <property type="entry name" value="RIBONUCLEASE H"/>
    <property type="match status" value="1"/>
</dbReference>
<keyword evidence="2" id="KW-0548">Nucleotidyltransferase</keyword>
<feature type="domain" description="Reverse transcriptase/retrotransposon-derived protein RNase H-like" evidence="1">
    <location>
        <begin position="151"/>
        <end position="211"/>
    </location>
</feature>
<dbReference type="InterPro" id="IPR012337">
    <property type="entry name" value="RNaseH-like_sf"/>
</dbReference>